<dbReference type="SMART" id="SM00827">
    <property type="entry name" value="PKS_AT"/>
    <property type="match status" value="1"/>
</dbReference>
<dbReference type="GO" id="GO:0004312">
    <property type="term" value="F:fatty acid synthase activity"/>
    <property type="evidence" value="ECO:0007669"/>
    <property type="project" value="TreeGrafter"/>
</dbReference>
<dbReference type="Pfam" id="PF00501">
    <property type="entry name" value="AMP-binding"/>
    <property type="match status" value="1"/>
</dbReference>
<dbReference type="PANTHER" id="PTHR43775">
    <property type="entry name" value="FATTY ACID SYNTHASE"/>
    <property type="match status" value="1"/>
</dbReference>
<dbReference type="GO" id="GO:0071766">
    <property type="term" value="P:Actinobacterium-type cell wall biogenesis"/>
    <property type="evidence" value="ECO:0007669"/>
    <property type="project" value="UniProtKB-ARBA"/>
</dbReference>
<dbReference type="InterPro" id="IPR001227">
    <property type="entry name" value="Ac_transferase_dom_sf"/>
</dbReference>
<evidence type="ECO:0000313" key="12">
    <source>
        <dbReference type="EMBL" id="GHO91985.1"/>
    </source>
</evidence>
<organism evidence="12 13">
    <name type="scientific">Reticulibacter mediterranei</name>
    <dbReference type="NCBI Taxonomy" id="2778369"/>
    <lineage>
        <taxon>Bacteria</taxon>
        <taxon>Bacillati</taxon>
        <taxon>Chloroflexota</taxon>
        <taxon>Ktedonobacteria</taxon>
        <taxon>Ktedonobacterales</taxon>
        <taxon>Reticulibacteraceae</taxon>
        <taxon>Reticulibacter</taxon>
    </lineage>
</organism>
<evidence type="ECO:0000256" key="1">
    <source>
        <dbReference type="ARBA" id="ARBA00006432"/>
    </source>
</evidence>
<dbReference type="InterPro" id="IPR014030">
    <property type="entry name" value="Ketoacyl_synth_N"/>
</dbReference>
<evidence type="ECO:0000259" key="10">
    <source>
        <dbReference type="PROSITE" id="PS52004"/>
    </source>
</evidence>
<dbReference type="InterPro" id="IPR025110">
    <property type="entry name" value="AMP-bd_C"/>
</dbReference>
<evidence type="ECO:0000256" key="4">
    <source>
        <dbReference type="ARBA" id="ARBA00022679"/>
    </source>
</evidence>
<evidence type="ECO:0000313" key="13">
    <source>
        <dbReference type="Proteomes" id="UP000597444"/>
    </source>
</evidence>
<dbReference type="Gene3D" id="3.40.366.10">
    <property type="entry name" value="Malonyl-Coenzyme A Acyl Carrier Protein, domain 2"/>
    <property type="match status" value="1"/>
</dbReference>
<dbReference type="Gene3D" id="3.30.70.3290">
    <property type="match status" value="1"/>
</dbReference>
<dbReference type="GO" id="GO:0031177">
    <property type="term" value="F:phosphopantetheine binding"/>
    <property type="evidence" value="ECO:0007669"/>
    <property type="project" value="InterPro"/>
</dbReference>
<feature type="domain" description="Ketosynthase family 3 (KS3)" evidence="10">
    <location>
        <begin position="723"/>
        <end position="1148"/>
    </location>
</feature>
<dbReference type="Proteomes" id="UP000597444">
    <property type="component" value="Unassembled WGS sequence"/>
</dbReference>
<dbReference type="SMART" id="SM00826">
    <property type="entry name" value="PKS_DH"/>
    <property type="match status" value="1"/>
</dbReference>
<dbReference type="InterPro" id="IPR014031">
    <property type="entry name" value="Ketoacyl_synth_C"/>
</dbReference>
<dbReference type="SUPFAM" id="SSF47336">
    <property type="entry name" value="ACP-like"/>
    <property type="match status" value="1"/>
</dbReference>
<dbReference type="InterPro" id="IPR045851">
    <property type="entry name" value="AMP-bd_C_sf"/>
</dbReference>
<dbReference type="InterPro" id="IPR016036">
    <property type="entry name" value="Malonyl_transacylase_ACP-bd"/>
</dbReference>
<comment type="similarity">
    <text evidence="1">Belongs to the ATP-dependent AMP-binding enzyme family.</text>
</comment>
<keyword evidence="8" id="KW-0472">Membrane</keyword>
<proteinExistence type="inferred from homology"/>
<dbReference type="InterPro" id="IPR000873">
    <property type="entry name" value="AMP-dep_synth/lig_dom"/>
</dbReference>
<dbReference type="CDD" id="cd00833">
    <property type="entry name" value="PKS"/>
    <property type="match status" value="1"/>
</dbReference>
<dbReference type="InterPro" id="IPR049900">
    <property type="entry name" value="PKS_mFAS_DH"/>
</dbReference>
<keyword evidence="6" id="KW-0443">Lipid metabolism</keyword>
<accession>A0A8J3IGE9</accession>
<dbReference type="EMBL" id="BNJK01000001">
    <property type="protein sequence ID" value="GHO91985.1"/>
    <property type="molecule type" value="Genomic_DNA"/>
</dbReference>
<dbReference type="InterPro" id="IPR014043">
    <property type="entry name" value="Acyl_transferase_dom"/>
</dbReference>
<dbReference type="Pfam" id="PF00550">
    <property type="entry name" value="PP-binding"/>
    <property type="match status" value="1"/>
</dbReference>
<reference evidence="12" key="1">
    <citation type="submission" date="2020-10" db="EMBL/GenBank/DDBJ databases">
        <title>Taxonomic study of unclassified bacteria belonging to the class Ktedonobacteria.</title>
        <authorList>
            <person name="Yabe S."/>
            <person name="Wang C.M."/>
            <person name="Zheng Y."/>
            <person name="Sakai Y."/>
            <person name="Cavaletti L."/>
            <person name="Monciardini P."/>
            <person name="Donadio S."/>
        </authorList>
    </citation>
    <scope>NUCLEOTIDE SEQUENCE</scope>
    <source>
        <strain evidence="12">ID150040</strain>
    </source>
</reference>
<dbReference type="SUPFAM" id="SSF53901">
    <property type="entry name" value="Thiolase-like"/>
    <property type="match status" value="1"/>
</dbReference>
<dbReference type="Pfam" id="PF00698">
    <property type="entry name" value="Acyl_transf_1"/>
    <property type="match status" value="1"/>
</dbReference>
<dbReference type="PROSITE" id="PS00455">
    <property type="entry name" value="AMP_BINDING"/>
    <property type="match status" value="1"/>
</dbReference>
<dbReference type="InterPro" id="IPR040097">
    <property type="entry name" value="FAAL/FAAC"/>
</dbReference>
<feature type="domain" description="Carrier" evidence="9">
    <location>
        <begin position="632"/>
        <end position="709"/>
    </location>
</feature>
<dbReference type="InterPro" id="IPR020807">
    <property type="entry name" value="PKS_DH"/>
</dbReference>
<evidence type="ECO:0000259" key="9">
    <source>
        <dbReference type="PROSITE" id="PS50075"/>
    </source>
</evidence>
<keyword evidence="13" id="KW-1185">Reference proteome</keyword>
<dbReference type="InterPro" id="IPR009081">
    <property type="entry name" value="PP-bd_ACP"/>
</dbReference>
<evidence type="ECO:0000256" key="8">
    <source>
        <dbReference type="SAM" id="Phobius"/>
    </source>
</evidence>
<evidence type="ECO:0000256" key="5">
    <source>
        <dbReference type="ARBA" id="ARBA00022832"/>
    </source>
</evidence>
<gene>
    <name evidence="12" type="ORF">KSF_020330</name>
</gene>
<sequence length="1758" mass="192692">MTLSKRISASSSALSSWVDLLRWRVTQQPEQRAYTFLSDGEIERDRLTYADLDLQARMIGASLQREIQSGERALLVYPSGLEFIAAFFGCLYSGIIAVPVYPPSAARSDRTLAKFRAIANDAQPAVILTTSSLASRVDSLLALSPELQATPVVVTDTLPTNLAEEWQVPTVHADTLAFFQYTSGSTGLPKGVMVNHGNLLHNSSLVERYCLHPEDAHGVTWLPLYHDLGLIGGVLQPLYAGYESTIMSPASFLQRPIRWLQAISRTKATISGAPNFAYDLCARKVTDKQKKTLDLSHWEIVANGAEPVRAETLERFSEAFASCGFRRNYFYPCYGLAEATLVVSAGTKGVFPTVKTFQGKELEQNQAVPVAEGDESKDTRTLVSIGASHADQRVEIVDPETRLLCSPGRVGEIWVAGPSVAQGYWRRDEESKHTFRAYLAESNEGPFLRTGDLGFMLDGELFITGRLKDLIIIRGSNHYPQDIELTVEKAHPALRPACGVACSIDVDGEEQLVLIQEVERQYLKYDFGEVFRAIRQAVAELHELQTYAIVLIKTGSIPKTSSGKVQRRTTREALLEGSLEIVGTWPQDLSALQVTKHQESTEAVESPVEEVSKADADVQAEIKPAQPPVVKKSAADIRSWLLTHVAEALKIKPQEVDVQTPFAHYGMDSLQAVSLSSDLEEWLERDLPPTLVYDYPNIDILARHLSDEDSSEEPAQKDRTAANEPIAVIGVGCRFPGAPNSEAFWQMLRDGVDGITEVPANRWDLQKFYEPERAMPGKMNTRWGGFVENVDQFDPYFFGISPREAARMDPQQRLLLEVAWETLENAGIAVEKLAGSQTGVFVGVSGIDYAHLQFRGQNPAAIDAYTGTGNAHSIVANRVSYLFDLRGPSMAVDTACSSSLLSVHLACQSLRSGECDLALAGGVNLILTPELTIAFSQARMMSEDGHCKTFDDAADGYVRSEGCGLVVLKPLSAALRDGDRVLGLIRGSAVNQDGRSNGLTAPNGPSQEAVIQQALRNAGVTADQISYVETHGSSTPLGDPIEYDALKAVLMRNRRPDQSCLIGSVKTNIGHLEAAAGIAGLIKAVLSLYYGEIPPHLHLKKLNQHISLEGTTFSIPTERRPWPTSGRRLAGVSAFGFGGTNVHVVLEEAPQVQPAASELERQSQVLALSAQSETALQTLARRYEEALASSPALSIANIAYTANTGRSHFAHRLAVVADSAEQLHERLSAFVAGKPTKGVLSGRVAATGRPRVAFLFTGQGSQYYDMARQLYETQPTFRQALDRCDQILREYLDQSLLSIIYPEGTSSLHETAYTQPALFALEYALAEMWRSWGIEPDIVMGHSVGEYVAACVAGMFSLEDGLKLIAARGRLMQELPERGEMAVIFADQSRVVNALGGFSEQVSLAAVNGPQNTVISGKSEAVKAIVQHLEADGVITHSMVVSHAFHSPLMEPMLEAFEQTARQINYAPLRIPLVSNLTGRVVEAGETLNATYWRQHTRGAVQFAAGMQSLAALGYDLFIEIGPQAVLSNMGRRCLPDASYTWLPSLRQDQDNWQVLLESVAALYVRGVKVDWAGFDSDYVRHRVALPTYPFEREYCWFETNVETTPTEVASESNNGVSRETSTEIAQGTQRHPLLASHVELVVPSNVHVWETALDKQRLPYLNDHRIQGAMAVPVSLYIEMAQAATVEVFGPGAHRLTEIELKKLLLLPERGPQKVQVVFSSDANEHVSFHVYSHSVGVPDQPRNLWSLHASGKVRHS</sequence>
<evidence type="ECO:0000256" key="6">
    <source>
        <dbReference type="ARBA" id="ARBA00023098"/>
    </source>
</evidence>
<dbReference type="Gene3D" id="3.40.47.10">
    <property type="match status" value="1"/>
</dbReference>
<dbReference type="PROSITE" id="PS00606">
    <property type="entry name" value="KS3_1"/>
    <property type="match status" value="1"/>
</dbReference>
<dbReference type="InterPro" id="IPR049552">
    <property type="entry name" value="PKS_DH_N"/>
</dbReference>
<keyword evidence="4" id="KW-0808">Transferase</keyword>
<keyword evidence="8" id="KW-1133">Transmembrane helix</keyword>
<dbReference type="SUPFAM" id="SSF55048">
    <property type="entry name" value="Probable ACP-binding domain of malonyl-CoA ACP transacylase"/>
    <property type="match status" value="1"/>
</dbReference>
<dbReference type="Pfam" id="PF00109">
    <property type="entry name" value="ketoacyl-synt"/>
    <property type="match status" value="1"/>
</dbReference>
<dbReference type="GO" id="GO:0004315">
    <property type="term" value="F:3-oxoacyl-[acyl-carrier-protein] synthase activity"/>
    <property type="evidence" value="ECO:0007669"/>
    <property type="project" value="InterPro"/>
</dbReference>
<dbReference type="GO" id="GO:0006633">
    <property type="term" value="P:fatty acid biosynthetic process"/>
    <property type="evidence" value="ECO:0007669"/>
    <property type="project" value="InterPro"/>
</dbReference>
<feature type="domain" description="PKS/mFAS DH" evidence="11">
    <location>
        <begin position="1632"/>
        <end position="1758"/>
    </location>
</feature>
<keyword evidence="5" id="KW-0276">Fatty acid metabolism</keyword>
<dbReference type="InterPro" id="IPR020845">
    <property type="entry name" value="AMP-binding_CS"/>
</dbReference>
<dbReference type="InterPro" id="IPR016035">
    <property type="entry name" value="Acyl_Trfase/lysoPLipase"/>
</dbReference>
<dbReference type="Gene3D" id="3.30.300.30">
    <property type="match status" value="1"/>
</dbReference>
<dbReference type="Gene3D" id="3.40.50.12780">
    <property type="entry name" value="N-terminal domain of ligase-like"/>
    <property type="match status" value="1"/>
</dbReference>
<dbReference type="PANTHER" id="PTHR43775:SF37">
    <property type="entry name" value="SI:DKEY-61P9.11"/>
    <property type="match status" value="1"/>
</dbReference>
<dbReference type="InterPro" id="IPR018201">
    <property type="entry name" value="Ketoacyl_synth_AS"/>
</dbReference>
<dbReference type="CDD" id="cd05931">
    <property type="entry name" value="FAAL"/>
    <property type="match status" value="1"/>
</dbReference>
<dbReference type="SUPFAM" id="SSF56801">
    <property type="entry name" value="Acetyl-CoA synthetase-like"/>
    <property type="match status" value="1"/>
</dbReference>
<feature type="transmembrane region" description="Helical" evidence="8">
    <location>
        <begin position="74"/>
        <end position="101"/>
    </location>
</feature>
<dbReference type="Pfam" id="PF21089">
    <property type="entry name" value="PKS_DH_N"/>
    <property type="match status" value="1"/>
</dbReference>
<dbReference type="PROSITE" id="PS52019">
    <property type="entry name" value="PKS_MFAS_DH"/>
    <property type="match status" value="1"/>
</dbReference>
<name>A0A8J3IGE9_9CHLR</name>
<dbReference type="InterPro" id="IPR050091">
    <property type="entry name" value="PKS_NRPS_Biosynth_Enz"/>
</dbReference>
<keyword evidence="2" id="KW-0596">Phosphopantetheine</keyword>
<dbReference type="PROSITE" id="PS52004">
    <property type="entry name" value="KS3_2"/>
    <property type="match status" value="1"/>
</dbReference>
<evidence type="ECO:0000259" key="11">
    <source>
        <dbReference type="PROSITE" id="PS52019"/>
    </source>
</evidence>
<dbReference type="SMART" id="SM01294">
    <property type="entry name" value="PKS_PP_betabranch"/>
    <property type="match status" value="1"/>
</dbReference>
<dbReference type="InterPro" id="IPR020806">
    <property type="entry name" value="PKS_PP-bd"/>
</dbReference>
<comment type="caution">
    <text evidence="7">Lacks conserved residue(s) required for the propagation of feature annotation.</text>
</comment>
<evidence type="ECO:0008006" key="14">
    <source>
        <dbReference type="Google" id="ProtNLM"/>
    </source>
</evidence>
<dbReference type="FunFam" id="3.40.47.10:FF:000019">
    <property type="entry name" value="Polyketide synthase type I"/>
    <property type="match status" value="1"/>
</dbReference>
<dbReference type="InterPro" id="IPR020841">
    <property type="entry name" value="PKS_Beta-ketoAc_synthase_dom"/>
</dbReference>
<dbReference type="SUPFAM" id="SSF52151">
    <property type="entry name" value="FabD/lysophospholipase-like"/>
    <property type="match status" value="1"/>
</dbReference>
<dbReference type="InterPro" id="IPR042099">
    <property type="entry name" value="ANL_N_sf"/>
</dbReference>
<keyword evidence="3" id="KW-0597">Phosphoprotein</keyword>
<dbReference type="FunFam" id="3.40.50.12780:FF:000013">
    <property type="entry name" value="Long-chain-fatty-acid--AMP ligase FadD32"/>
    <property type="match status" value="1"/>
</dbReference>
<dbReference type="InterPro" id="IPR016039">
    <property type="entry name" value="Thiolase-like"/>
</dbReference>
<dbReference type="Pfam" id="PF22621">
    <property type="entry name" value="CurL-like_PKS_C"/>
    <property type="match status" value="1"/>
</dbReference>
<dbReference type="FunFam" id="3.40.366.10:FF:000002">
    <property type="entry name" value="Probable polyketide synthase 2"/>
    <property type="match status" value="1"/>
</dbReference>
<dbReference type="SMART" id="SM00823">
    <property type="entry name" value="PKS_PP"/>
    <property type="match status" value="1"/>
</dbReference>
<dbReference type="SMART" id="SM00825">
    <property type="entry name" value="PKS_KS"/>
    <property type="match status" value="1"/>
</dbReference>
<dbReference type="InterPro" id="IPR036736">
    <property type="entry name" value="ACP-like_sf"/>
</dbReference>
<evidence type="ECO:0000256" key="2">
    <source>
        <dbReference type="ARBA" id="ARBA00022450"/>
    </source>
</evidence>
<evidence type="ECO:0000256" key="7">
    <source>
        <dbReference type="PROSITE-ProRule" id="PRU01363"/>
    </source>
</evidence>
<protein>
    <recommendedName>
        <fullName evidence="14">Beta-ketoacyl synthase</fullName>
    </recommendedName>
</protein>
<dbReference type="Pfam" id="PF23024">
    <property type="entry name" value="AMP-dom_DIP2-like"/>
    <property type="match status" value="1"/>
</dbReference>
<dbReference type="PROSITE" id="PS50075">
    <property type="entry name" value="CARRIER"/>
    <property type="match status" value="1"/>
</dbReference>
<dbReference type="Gene3D" id="1.10.1200.10">
    <property type="entry name" value="ACP-like"/>
    <property type="match status" value="1"/>
</dbReference>
<keyword evidence="8" id="KW-0812">Transmembrane</keyword>
<comment type="caution">
    <text evidence="12">The sequence shown here is derived from an EMBL/GenBank/DDBJ whole genome shotgun (WGS) entry which is preliminary data.</text>
</comment>
<evidence type="ECO:0000256" key="3">
    <source>
        <dbReference type="ARBA" id="ARBA00022553"/>
    </source>
</evidence>
<dbReference type="Pfam" id="PF02801">
    <property type="entry name" value="Ketoacyl-synt_C"/>
    <property type="match status" value="1"/>
</dbReference>
<dbReference type="Gene3D" id="3.10.129.10">
    <property type="entry name" value="Hotdog Thioesterase"/>
    <property type="match status" value="1"/>
</dbReference>